<dbReference type="Gene3D" id="3.60.10.10">
    <property type="entry name" value="Endonuclease/exonuclease/phosphatase"/>
    <property type="match status" value="1"/>
</dbReference>
<comment type="subcellular location">
    <subcellularLocation>
        <location evidence="2">Cytoplasm</location>
    </subcellularLocation>
</comment>
<feature type="compositionally biased region" description="Basic and acidic residues" evidence="11">
    <location>
        <begin position="1"/>
        <end position="40"/>
    </location>
</feature>
<dbReference type="GO" id="GO:0005737">
    <property type="term" value="C:cytoplasm"/>
    <property type="evidence" value="ECO:0007669"/>
    <property type="project" value="UniProtKB-SubCell"/>
</dbReference>
<dbReference type="InParanoid" id="A0A4W3GAU4"/>
<feature type="domain" description="Endonuclease/exonuclease/phosphatase" evidence="12">
    <location>
        <begin position="197"/>
        <end position="465"/>
    </location>
</feature>
<evidence type="ECO:0000256" key="6">
    <source>
        <dbReference type="ARBA" id="ARBA00022801"/>
    </source>
</evidence>
<gene>
    <name evidence="13" type="primary">LOC103181305</name>
</gene>
<dbReference type="InterPro" id="IPR050410">
    <property type="entry name" value="CCR4/nocturin_mRNA_transcr"/>
</dbReference>
<dbReference type="GO" id="GO:0007623">
    <property type="term" value="P:circadian rhythm"/>
    <property type="evidence" value="ECO:0007669"/>
    <property type="project" value="InterPro"/>
</dbReference>
<evidence type="ECO:0000256" key="11">
    <source>
        <dbReference type="SAM" id="MobiDB-lite"/>
    </source>
</evidence>
<dbReference type="GO" id="GO:0006139">
    <property type="term" value="P:nucleobase-containing compound metabolic process"/>
    <property type="evidence" value="ECO:0007669"/>
    <property type="project" value="UniProtKB-ARBA"/>
</dbReference>
<evidence type="ECO:0000256" key="8">
    <source>
        <dbReference type="ARBA" id="ARBA00023108"/>
    </source>
</evidence>
<dbReference type="FunFam" id="3.60.10.10:FF:000012">
    <property type="entry name" value="nocturnin isoform X2"/>
    <property type="match status" value="1"/>
</dbReference>
<keyword evidence="7" id="KW-0460">Magnesium</keyword>
<evidence type="ECO:0000259" key="12">
    <source>
        <dbReference type="Pfam" id="PF03372"/>
    </source>
</evidence>
<evidence type="ECO:0000256" key="3">
    <source>
        <dbReference type="ARBA" id="ARBA00010774"/>
    </source>
</evidence>
<evidence type="ECO:0000256" key="1">
    <source>
        <dbReference type="ARBA" id="ARBA00001946"/>
    </source>
</evidence>
<dbReference type="GO" id="GO:0004535">
    <property type="term" value="F:poly(A)-specific ribonuclease activity"/>
    <property type="evidence" value="ECO:0007669"/>
    <property type="project" value="InterPro"/>
</dbReference>
<evidence type="ECO:0000256" key="9">
    <source>
        <dbReference type="ARBA" id="ARBA00023807"/>
    </source>
</evidence>
<evidence type="ECO:0000313" key="13">
    <source>
        <dbReference type="Ensembl" id="ENSCMIP00000000326.1"/>
    </source>
</evidence>
<reference evidence="13" key="5">
    <citation type="submission" date="2025-09" db="UniProtKB">
        <authorList>
            <consortium name="Ensembl"/>
        </authorList>
    </citation>
    <scope>IDENTIFICATION</scope>
</reference>
<dbReference type="InterPro" id="IPR005135">
    <property type="entry name" value="Endo/exonuclease/phosphatase"/>
</dbReference>
<dbReference type="PANTHER" id="PTHR12121">
    <property type="entry name" value="CARBON CATABOLITE REPRESSOR PROTEIN 4"/>
    <property type="match status" value="1"/>
</dbReference>
<evidence type="ECO:0000256" key="10">
    <source>
        <dbReference type="ARBA" id="ARBA00079931"/>
    </source>
</evidence>
<evidence type="ECO:0000256" key="2">
    <source>
        <dbReference type="ARBA" id="ARBA00004496"/>
    </source>
</evidence>
<comment type="cofactor">
    <cofactor evidence="1">
        <name>Mg(2+)</name>
        <dbReference type="ChEBI" id="CHEBI:18420"/>
    </cofactor>
</comment>
<dbReference type="OMA" id="RAACSMG"/>
<protein>
    <recommendedName>
        <fullName evidence="9">Nocturnin</fullName>
    </recommendedName>
    <alternativeName>
        <fullName evidence="10">Carbon catabolite repression 4-like protein</fullName>
    </alternativeName>
</protein>
<accession>A0A4W3GAU4</accession>
<reference evidence="13" key="4">
    <citation type="submission" date="2025-08" db="UniProtKB">
        <authorList>
            <consortium name="Ensembl"/>
        </authorList>
    </citation>
    <scope>IDENTIFICATION</scope>
</reference>
<feature type="region of interest" description="Disordered" evidence="11">
    <location>
        <begin position="1"/>
        <end position="49"/>
    </location>
</feature>
<keyword evidence="8" id="KW-0090">Biological rhythms</keyword>
<dbReference type="GO" id="GO:0046872">
    <property type="term" value="F:metal ion binding"/>
    <property type="evidence" value="ECO:0007669"/>
    <property type="project" value="UniProtKB-KW"/>
</dbReference>
<proteinExistence type="inferred from homology"/>
<evidence type="ECO:0000313" key="14">
    <source>
        <dbReference type="Proteomes" id="UP000314986"/>
    </source>
</evidence>
<dbReference type="Proteomes" id="UP000314986">
    <property type="component" value="Unassembled WGS sequence"/>
</dbReference>
<dbReference type="STRING" id="7868.ENSCMIP00000000326"/>
<organism evidence="13 14">
    <name type="scientific">Callorhinchus milii</name>
    <name type="common">Ghost shark</name>
    <dbReference type="NCBI Taxonomy" id="7868"/>
    <lineage>
        <taxon>Eukaryota</taxon>
        <taxon>Metazoa</taxon>
        <taxon>Chordata</taxon>
        <taxon>Craniata</taxon>
        <taxon>Vertebrata</taxon>
        <taxon>Chondrichthyes</taxon>
        <taxon>Holocephali</taxon>
        <taxon>Chimaeriformes</taxon>
        <taxon>Callorhinchidae</taxon>
        <taxon>Callorhinchus</taxon>
    </lineage>
</organism>
<name>A0A4W3GAU4_CALMI</name>
<dbReference type="InterPro" id="IPR036691">
    <property type="entry name" value="Endo/exonu/phosph_ase_sf"/>
</dbReference>
<dbReference type="CDD" id="cd09096">
    <property type="entry name" value="Deadenylase_nocturnin"/>
    <property type="match status" value="1"/>
</dbReference>
<dbReference type="Ensembl" id="ENSCMIT00000000362.1">
    <property type="protein sequence ID" value="ENSCMIP00000000326.1"/>
    <property type="gene ID" value="ENSCMIG00000000263.1"/>
</dbReference>
<keyword evidence="6" id="KW-0378">Hydrolase</keyword>
<dbReference type="PANTHER" id="PTHR12121:SF45">
    <property type="entry name" value="NOCTURNIN"/>
    <property type="match status" value="1"/>
</dbReference>
<dbReference type="SUPFAM" id="SSF56219">
    <property type="entry name" value="DNase I-like"/>
    <property type="match status" value="1"/>
</dbReference>
<sequence>MGASDRERERERKRVSDRERQGESDGERDRVTERGREWRRAGGGGVSVPGMYWRAATRLQARLPLQQQQQLLMMMMSGVPGPPPRAALRKAGSARGRTAPGATEATGGGEAAAVCSMGPKTSRLYSALAPTITTNGIPQVPKFMMDPNLEPLDPTDPSDLLKECQKALEKRPPRLQRDFLELRKIQVPTDCRPIRVMQWNILAQALGEWKDNFIKCPREALNWSERKYLILEEIVTYRPDIVCLQEVDHYFDTFQPVLRGLGYHSTFYPKPRSPCLDVENNNGPDGCALFFLRERFELLDSVTLRLVAKRLQTNQVAIAQTLRCVETGKVFCVAVTHLKACSGWERFRSSQGSHLLHNLESITEGGGAPLIVCGDFNAEPTEDVYKQFSLSSLNLNSAYKLLSKDGQSEPRFTTWKIRTTGESCHTLDYIWYSKQAFIVNTLLNMPTEEQIGPNRLPSFHYPSDHLSLVCEFSFTDNPIKS</sequence>
<reference evidence="14" key="1">
    <citation type="journal article" date="2006" name="Science">
        <title>Ancient noncoding elements conserved in the human genome.</title>
        <authorList>
            <person name="Venkatesh B."/>
            <person name="Kirkness E.F."/>
            <person name="Loh Y.H."/>
            <person name="Halpern A.L."/>
            <person name="Lee A.P."/>
            <person name="Johnson J."/>
            <person name="Dandona N."/>
            <person name="Viswanathan L.D."/>
            <person name="Tay A."/>
            <person name="Venter J.C."/>
            <person name="Strausberg R.L."/>
            <person name="Brenner S."/>
        </authorList>
    </citation>
    <scope>NUCLEOTIDE SEQUENCE [LARGE SCALE GENOMIC DNA]</scope>
</reference>
<dbReference type="AlphaFoldDB" id="A0A4W3GAU4"/>
<evidence type="ECO:0000256" key="5">
    <source>
        <dbReference type="ARBA" id="ARBA00022723"/>
    </source>
</evidence>
<reference evidence="14" key="3">
    <citation type="journal article" date="2014" name="Nature">
        <title>Elephant shark genome provides unique insights into gnathostome evolution.</title>
        <authorList>
            <consortium name="International Elephant Shark Genome Sequencing Consortium"/>
            <person name="Venkatesh B."/>
            <person name="Lee A.P."/>
            <person name="Ravi V."/>
            <person name="Maurya A.K."/>
            <person name="Lian M.M."/>
            <person name="Swann J.B."/>
            <person name="Ohta Y."/>
            <person name="Flajnik M.F."/>
            <person name="Sutoh Y."/>
            <person name="Kasahara M."/>
            <person name="Hoon S."/>
            <person name="Gangu V."/>
            <person name="Roy S.W."/>
            <person name="Irimia M."/>
            <person name="Korzh V."/>
            <person name="Kondrychyn I."/>
            <person name="Lim Z.W."/>
            <person name="Tay B.H."/>
            <person name="Tohari S."/>
            <person name="Kong K.W."/>
            <person name="Ho S."/>
            <person name="Lorente-Galdos B."/>
            <person name="Quilez J."/>
            <person name="Marques-Bonet T."/>
            <person name="Raney B.J."/>
            <person name="Ingham P.W."/>
            <person name="Tay A."/>
            <person name="Hillier L.W."/>
            <person name="Minx P."/>
            <person name="Boehm T."/>
            <person name="Wilson R.K."/>
            <person name="Brenner S."/>
            <person name="Warren W.C."/>
        </authorList>
    </citation>
    <scope>NUCLEOTIDE SEQUENCE [LARGE SCALE GENOMIC DNA]</scope>
</reference>
<evidence type="ECO:0000256" key="4">
    <source>
        <dbReference type="ARBA" id="ARBA00022490"/>
    </source>
</evidence>
<keyword evidence="5" id="KW-0479">Metal-binding</keyword>
<comment type="similarity">
    <text evidence="3">Belongs to the CCR4/nocturin family.</text>
</comment>
<dbReference type="Pfam" id="PF03372">
    <property type="entry name" value="Exo_endo_phos"/>
    <property type="match status" value="1"/>
</dbReference>
<dbReference type="GeneTree" id="ENSGT00940000155249"/>
<keyword evidence="4" id="KW-0963">Cytoplasm</keyword>
<reference evidence="14" key="2">
    <citation type="journal article" date="2007" name="PLoS Biol.">
        <title>Survey sequencing and comparative analysis of the elephant shark (Callorhinchus milii) genome.</title>
        <authorList>
            <person name="Venkatesh B."/>
            <person name="Kirkness E.F."/>
            <person name="Loh Y.H."/>
            <person name="Halpern A.L."/>
            <person name="Lee A.P."/>
            <person name="Johnson J."/>
            <person name="Dandona N."/>
            <person name="Viswanathan L.D."/>
            <person name="Tay A."/>
            <person name="Venter J.C."/>
            <person name="Strausberg R.L."/>
            <person name="Brenner S."/>
        </authorList>
    </citation>
    <scope>NUCLEOTIDE SEQUENCE [LARGE SCALE GENOMIC DNA]</scope>
</reference>
<evidence type="ECO:0000256" key="7">
    <source>
        <dbReference type="ARBA" id="ARBA00022842"/>
    </source>
</evidence>
<dbReference type="InterPro" id="IPR034965">
    <property type="entry name" value="Deadenylase_nocturnin"/>
</dbReference>
<keyword evidence="14" id="KW-1185">Reference proteome</keyword>